<dbReference type="Pfam" id="PF02575">
    <property type="entry name" value="YbaB_DNA_bd"/>
    <property type="match status" value="1"/>
</dbReference>
<keyword evidence="1" id="KW-0238">DNA-binding</keyword>
<organism evidence="1 2">
    <name type="scientific">Longispora fulva</name>
    <dbReference type="NCBI Taxonomy" id="619741"/>
    <lineage>
        <taxon>Bacteria</taxon>
        <taxon>Bacillati</taxon>
        <taxon>Actinomycetota</taxon>
        <taxon>Actinomycetes</taxon>
        <taxon>Micromonosporales</taxon>
        <taxon>Micromonosporaceae</taxon>
        <taxon>Longispora</taxon>
    </lineage>
</organism>
<evidence type="ECO:0000313" key="1">
    <source>
        <dbReference type="EMBL" id="MBG6140570.1"/>
    </source>
</evidence>
<sequence length="138" mass="15328">MDRERPNFSGLYDMMSDLRKSLGAINDTHRRMAEVSAVAWSDDRMIKAVVGPRGHLISLEIDPRIYRKPNSTALAATIVATVRQAVEEALAKTQEIVDAAVPVEFRAKKAGDMPMMDFIRAHDADLPKIVEGDHGDVR</sequence>
<dbReference type="Proteomes" id="UP000622552">
    <property type="component" value="Unassembled WGS sequence"/>
</dbReference>
<dbReference type="InterPro" id="IPR004401">
    <property type="entry name" value="YbaB/EbfC"/>
</dbReference>
<protein>
    <submittedName>
        <fullName evidence="1">DNA-binding protein YbaB</fullName>
    </submittedName>
</protein>
<dbReference type="RefSeq" id="WP_197007102.1">
    <property type="nucleotide sequence ID" value="NZ_BONS01000005.1"/>
</dbReference>
<dbReference type="SUPFAM" id="SSF82607">
    <property type="entry name" value="YbaB-like"/>
    <property type="match status" value="1"/>
</dbReference>
<dbReference type="Gene3D" id="3.30.1310.10">
    <property type="entry name" value="Nucleoid-associated protein YbaB-like domain"/>
    <property type="match status" value="1"/>
</dbReference>
<name>A0A8J7GVX0_9ACTN</name>
<comment type="caution">
    <text evidence="1">The sequence shown here is derived from an EMBL/GenBank/DDBJ whole genome shotgun (WGS) entry which is preliminary data.</text>
</comment>
<reference evidence="1" key="1">
    <citation type="submission" date="2020-11" db="EMBL/GenBank/DDBJ databases">
        <title>Sequencing the genomes of 1000 actinobacteria strains.</title>
        <authorList>
            <person name="Klenk H.-P."/>
        </authorList>
    </citation>
    <scope>NUCLEOTIDE SEQUENCE</scope>
    <source>
        <strain evidence="1">DSM 45356</strain>
    </source>
</reference>
<keyword evidence="2" id="KW-1185">Reference proteome</keyword>
<evidence type="ECO:0000313" key="2">
    <source>
        <dbReference type="Proteomes" id="UP000622552"/>
    </source>
</evidence>
<dbReference type="InterPro" id="IPR036894">
    <property type="entry name" value="YbaB-like_sf"/>
</dbReference>
<dbReference type="EMBL" id="JADOUF010000001">
    <property type="protein sequence ID" value="MBG6140570.1"/>
    <property type="molecule type" value="Genomic_DNA"/>
</dbReference>
<accession>A0A8J7GVX0</accession>
<dbReference type="AlphaFoldDB" id="A0A8J7GVX0"/>
<gene>
    <name evidence="1" type="ORF">IW245_006764</name>
</gene>
<dbReference type="GO" id="GO:0003677">
    <property type="term" value="F:DNA binding"/>
    <property type="evidence" value="ECO:0007669"/>
    <property type="project" value="UniProtKB-KW"/>
</dbReference>
<proteinExistence type="predicted"/>